<keyword evidence="4" id="KW-0238">DNA-binding</keyword>
<keyword evidence="9" id="KW-1185">Reference proteome</keyword>
<dbReference type="OrthoDB" id="3692620at2"/>
<dbReference type="NCBIfam" id="TIGR02937">
    <property type="entry name" value="sigma70-ECF"/>
    <property type="match status" value="1"/>
</dbReference>
<reference evidence="8 9" key="1">
    <citation type="submission" date="2019-07" db="EMBL/GenBank/DDBJ databases">
        <title>Whole genome shotgun sequence of Cellulomonas soli NBRC 109434.</title>
        <authorList>
            <person name="Hosoyama A."/>
            <person name="Uohara A."/>
            <person name="Ohji S."/>
            <person name="Ichikawa N."/>
        </authorList>
    </citation>
    <scope>NUCLEOTIDE SEQUENCE [LARGE SCALE GENOMIC DNA]</scope>
    <source>
        <strain evidence="8 9">NBRC 109434</strain>
    </source>
</reference>
<dbReference type="PANTHER" id="PTHR43133">
    <property type="entry name" value="RNA POLYMERASE ECF-TYPE SIGMA FACTO"/>
    <property type="match status" value="1"/>
</dbReference>
<dbReference type="InterPro" id="IPR007627">
    <property type="entry name" value="RNA_pol_sigma70_r2"/>
</dbReference>
<dbReference type="CDD" id="cd06171">
    <property type="entry name" value="Sigma70_r4"/>
    <property type="match status" value="1"/>
</dbReference>
<evidence type="ECO:0000256" key="1">
    <source>
        <dbReference type="ARBA" id="ARBA00010641"/>
    </source>
</evidence>
<evidence type="ECO:0000313" key="8">
    <source>
        <dbReference type="EMBL" id="GEP70536.1"/>
    </source>
</evidence>
<dbReference type="GO" id="GO:0006352">
    <property type="term" value="P:DNA-templated transcription initiation"/>
    <property type="evidence" value="ECO:0007669"/>
    <property type="project" value="InterPro"/>
</dbReference>
<dbReference type="SUPFAM" id="SSF88659">
    <property type="entry name" value="Sigma3 and sigma4 domains of RNA polymerase sigma factors"/>
    <property type="match status" value="1"/>
</dbReference>
<dbReference type="Pfam" id="PF08281">
    <property type="entry name" value="Sigma70_r4_2"/>
    <property type="match status" value="1"/>
</dbReference>
<dbReference type="InterPro" id="IPR013249">
    <property type="entry name" value="RNA_pol_sigma70_r4_t2"/>
</dbReference>
<dbReference type="Gene3D" id="1.10.10.10">
    <property type="entry name" value="Winged helix-like DNA-binding domain superfamily/Winged helix DNA-binding domain"/>
    <property type="match status" value="1"/>
</dbReference>
<feature type="domain" description="RNA polymerase sigma factor 70 region 4 type 2" evidence="7">
    <location>
        <begin position="127"/>
        <end position="176"/>
    </location>
</feature>
<organism evidence="8 9">
    <name type="scientific">Cellulomonas soli</name>
    <dbReference type="NCBI Taxonomy" id="931535"/>
    <lineage>
        <taxon>Bacteria</taxon>
        <taxon>Bacillati</taxon>
        <taxon>Actinomycetota</taxon>
        <taxon>Actinomycetes</taxon>
        <taxon>Micrococcales</taxon>
        <taxon>Cellulomonadaceae</taxon>
        <taxon>Cellulomonas</taxon>
    </lineage>
</organism>
<dbReference type="GO" id="GO:0016987">
    <property type="term" value="F:sigma factor activity"/>
    <property type="evidence" value="ECO:0007669"/>
    <property type="project" value="UniProtKB-KW"/>
</dbReference>
<gene>
    <name evidence="8" type="primary">rpoE_11</name>
    <name evidence="8" type="ORF">CSO01_32510</name>
</gene>
<dbReference type="InterPro" id="IPR036388">
    <property type="entry name" value="WH-like_DNA-bd_sf"/>
</dbReference>
<keyword evidence="2" id="KW-0805">Transcription regulation</keyword>
<evidence type="ECO:0000256" key="3">
    <source>
        <dbReference type="ARBA" id="ARBA00023082"/>
    </source>
</evidence>
<dbReference type="InterPro" id="IPR014284">
    <property type="entry name" value="RNA_pol_sigma-70_dom"/>
</dbReference>
<evidence type="ECO:0000313" key="9">
    <source>
        <dbReference type="Proteomes" id="UP000321798"/>
    </source>
</evidence>
<name>A0A512PH53_9CELL</name>
<comment type="similarity">
    <text evidence="1">Belongs to the sigma-70 factor family. ECF subfamily.</text>
</comment>
<dbReference type="EMBL" id="BKAL01000014">
    <property type="protein sequence ID" value="GEP70536.1"/>
    <property type="molecule type" value="Genomic_DNA"/>
</dbReference>
<dbReference type="InterPro" id="IPR039425">
    <property type="entry name" value="RNA_pol_sigma-70-like"/>
</dbReference>
<dbReference type="GO" id="GO:0000428">
    <property type="term" value="C:DNA-directed RNA polymerase complex"/>
    <property type="evidence" value="ECO:0007669"/>
    <property type="project" value="UniProtKB-KW"/>
</dbReference>
<dbReference type="Pfam" id="PF04542">
    <property type="entry name" value="Sigma70_r2"/>
    <property type="match status" value="1"/>
</dbReference>
<evidence type="ECO:0000256" key="2">
    <source>
        <dbReference type="ARBA" id="ARBA00023015"/>
    </source>
</evidence>
<dbReference type="AlphaFoldDB" id="A0A512PH53"/>
<keyword evidence="8" id="KW-0240">DNA-directed RNA polymerase</keyword>
<protein>
    <submittedName>
        <fullName evidence="8">DNA-directed RNA polymerase sigma-70 factor</fullName>
    </submittedName>
</protein>
<dbReference type="NCBIfam" id="TIGR02983">
    <property type="entry name" value="SigE-fam_strep"/>
    <property type="match status" value="1"/>
</dbReference>
<accession>A0A512PH53</accession>
<dbReference type="GO" id="GO:0003677">
    <property type="term" value="F:DNA binding"/>
    <property type="evidence" value="ECO:0007669"/>
    <property type="project" value="UniProtKB-KW"/>
</dbReference>
<dbReference type="PANTHER" id="PTHR43133:SF50">
    <property type="entry name" value="ECF RNA POLYMERASE SIGMA FACTOR SIGM"/>
    <property type="match status" value="1"/>
</dbReference>
<dbReference type="RefSeq" id="WP_146954318.1">
    <property type="nucleotide sequence ID" value="NZ_BAABBJ010000016.1"/>
</dbReference>
<evidence type="ECO:0000259" key="6">
    <source>
        <dbReference type="Pfam" id="PF04542"/>
    </source>
</evidence>
<dbReference type="InterPro" id="IPR013324">
    <property type="entry name" value="RNA_pol_sigma_r3/r4-like"/>
</dbReference>
<keyword evidence="3" id="KW-0731">Sigma factor</keyword>
<feature type="domain" description="RNA polymerase sigma-70 region 2" evidence="6">
    <location>
        <begin position="31"/>
        <end position="97"/>
    </location>
</feature>
<sequence length="196" mass="22034">MPEAAAAELAEVLLVGVARARTDRDAEFTDFVRRHQHDLLRTAWLLVGDQHRAEELTQHALVRTYSAWSRARTGDPLAYARRVLVNLRTDSWRRRRREVLVSPDRVPEEPHAGATTAADRLADRDFIVRALSTLTARQRRVLVLRHLVGMPEAEVARDLGVSVGTVKSTAARALAQIRANFPIDEAPPLSERKDAR</sequence>
<keyword evidence="5" id="KW-0804">Transcription</keyword>
<evidence type="ECO:0000256" key="4">
    <source>
        <dbReference type="ARBA" id="ARBA00023125"/>
    </source>
</evidence>
<dbReference type="InterPro" id="IPR014325">
    <property type="entry name" value="RNA_pol_sigma-E_actinobac"/>
</dbReference>
<evidence type="ECO:0000256" key="5">
    <source>
        <dbReference type="ARBA" id="ARBA00023163"/>
    </source>
</evidence>
<evidence type="ECO:0000259" key="7">
    <source>
        <dbReference type="Pfam" id="PF08281"/>
    </source>
</evidence>
<dbReference type="SUPFAM" id="SSF88946">
    <property type="entry name" value="Sigma2 domain of RNA polymerase sigma factors"/>
    <property type="match status" value="1"/>
</dbReference>
<dbReference type="InterPro" id="IPR013325">
    <property type="entry name" value="RNA_pol_sigma_r2"/>
</dbReference>
<dbReference type="Gene3D" id="1.10.1740.10">
    <property type="match status" value="1"/>
</dbReference>
<proteinExistence type="inferred from homology"/>
<dbReference type="Proteomes" id="UP000321798">
    <property type="component" value="Unassembled WGS sequence"/>
</dbReference>
<comment type="caution">
    <text evidence="8">The sequence shown here is derived from an EMBL/GenBank/DDBJ whole genome shotgun (WGS) entry which is preliminary data.</text>
</comment>